<sequence length="595" mass="63307">MSMHTQCLILPSLYRDSVVLMQLSRSLESQPHVHQAAVMMGTPQNRDLLREAGLLTPDAEASGANDLLICVQADSPETADAALQHARELCLQHQVQRDEAGETAPRTLATALRRMPDANLACISVPGQYAYREARRALEQGLHVFLFSDHVDLDAEIELKQLASQHGLLVMGPDCGTAMVRGMPLGFANQWPNGPVGLIAASGTGLQQVSCLLAHQGVGISHAIGVGGRDLHRELGGHSMRAALQTLARDDDTRVIVLISKPPDPEVAGLLAHEAAESGKPCVLALIGDDRPRPGLPGLYRVTTLEAAALAANALARGDTPSVHAEPLPPHLVAAAETARQALQPDQHLVHGLYCGGTLAAESLWLLRRALESVDSNLDDSFSAANTARHVVLDLGAEAFTSGRPHPMIDPAVRRQHLLHLAEHAGLAVVLCDVMLGWGAHEAPGVALAAAWQEMQARLRQLERQVIGIATVCGAPDDPQDYAHQCRVLEEHGLLLADSNAQAVRLAAHIAGASIDLTAMSGQAELPPASSAVTPMPQMPSQLPILFREGPRVINLGLESFAAQLRACGAPVLHVDWQPPASGNAHLTNLLERLK</sequence>
<dbReference type="GO" id="GO:0009361">
    <property type="term" value="C:succinate-CoA ligase complex (ADP-forming)"/>
    <property type="evidence" value="ECO:0007669"/>
    <property type="project" value="TreeGrafter"/>
</dbReference>
<keyword evidence="3" id="KW-1185">Reference proteome</keyword>
<evidence type="ECO:0000313" key="2">
    <source>
        <dbReference type="EMBL" id="ETW98969.1"/>
    </source>
</evidence>
<protein>
    <recommendedName>
        <fullName evidence="1">ATP-citrate synthase/succinyl-CoA ligase C-terminal domain-containing protein</fullName>
    </recommendedName>
</protein>
<proteinExistence type="predicted"/>
<dbReference type="EMBL" id="AZHW01000495">
    <property type="protein sequence ID" value="ETW98969.1"/>
    <property type="molecule type" value="Genomic_DNA"/>
</dbReference>
<dbReference type="GO" id="GO:0004775">
    <property type="term" value="F:succinate-CoA ligase (ADP-forming) activity"/>
    <property type="evidence" value="ECO:0007669"/>
    <property type="project" value="TreeGrafter"/>
</dbReference>
<dbReference type="InterPro" id="IPR016102">
    <property type="entry name" value="Succinyl-CoA_synth-like"/>
</dbReference>
<organism evidence="2 3">
    <name type="scientific">Entotheonella factor</name>
    <dbReference type="NCBI Taxonomy" id="1429438"/>
    <lineage>
        <taxon>Bacteria</taxon>
        <taxon>Pseudomonadati</taxon>
        <taxon>Nitrospinota/Tectimicrobiota group</taxon>
        <taxon>Candidatus Tectimicrobiota</taxon>
        <taxon>Candidatus Entotheonellia</taxon>
        <taxon>Candidatus Entotheonellales</taxon>
        <taxon>Candidatus Entotheonellaceae</taxon>
        <taxon>Candidatus Entotheonella</taxon>
    </lineage>
</organism>
<dbReference type="GO" id="GO:0005829">
    <property type="term" value="C:cytosol"/>
    <property type="evidence" value="ECO:0007669"/>
    <property type="project" value="TreeGrafter"/>
</dbReference>
<dbReference type="NCBIfam" id="NF004760">
    <property type="entry name" value="PRK06091.1"/>
    <property type="match status" value="1"/>
</dbReference>
<dbReference type="GO" id="GO:0004776">
    <property type="term" value="F:succinate-CoA ligase (GDP-forming) activity"/>
    <property type="evidence" value="ECO:0007669"/>
    <property type="project" value="TreeGrafter"/>
</dbReference>
<name>W4LM37_ENTF1</name>
<dbReference type="HOGENOM" id="CLU_026233_1_0_7"/>
<reference evidence="2 3" key="1">
    <citation type="journal article" date="2014" name="Nature">
        <title>An environmental bacterial taxon with a large and distinct metabolic repertoire.</title>
        <authorList>
            <person name="Wilson M.C."/>
            <person name="Mori T."/>
            <person name="Ruckert C."/>
            <person name="Uria A.R."/>
            <person name="Helf M.J."/>
            <person name="Takada K."/>
            <person name="Gernert C."/>
            <person name="Steffens U.A."/>
            <person name="Heycke N."/>
            <person name="Schmitt S."/>
            <person name="Rinke C."/>
            <person name="Helfrich E.J."/>
            <person name="Brachmann A.O."/>
            <person name="Gurgui C."/>
            <person name="Wakimoto T."/>
            <person name="Kracht M."/>
            <person name="Crusemann M."/>
            <person name="Hentschel U."/>
            <person name="Abe I."/>
            <person name="Matsunaga S."/>
            <person name="Kalinowski J."/>
            <person name="Takeyama H."/>
            <person name="Piel J."/>
        </authorList>
    </citation>
    <scope>NUCLEOTIDE SEQUENCE [LARGE SCALE GENOMIC DNA]</scope>
    <source>
        <strain evidence="3">TSY1</strain>
    </source>
</reference>
<dbReference type="Gene3D" id="3.40.50.720">
    <property type="entry name" value="NAD(P)-binding Rossmann-like Domain"/>
    <property type="match status" value="1"/>
</dbReference>
<evidence type="ECO:0000313" key="3">
    <source>
        <dbReference type="Proteomes" id="UP000019141"/>
    </source>
</evidence>
<dbReference type="Gene3D" id="3.40.50.261">
    <property type="entry name" value="Succinyl-CoA synthetase domains"/>
    <property type="match status" value="2"/>
</dbReference>
<feature type="domain" description="ATP-citrate synthase/succinyl-CoA ligase C-terminal" evidence="1">
    <location>
        <begin position="353"/>
        <end position="508"/>
    </location>
</feature>
<dbReference type="InterPro" id="IPR005811">
    <property type="entry name" value="SUCC_ACL_C"/>
</dbReference>
<dbReference type="PANTHER" id="PTHR11117">
    <property type="entry name" value="SUCCINYL-COA LIGASE SUBUNIT ALPHA"/>
    <property type="match status" value="1"/>
</dbReference>
<dbReference type="Proteomes" id="UP000019141">
    <property type="component" value="Unassembled WGS sequence"/>
</dbReference>
<dbReference type="PANTHER" id="PTHR11117:SF24">
    <property type="entry name" value="PROTEIN FDRA"/>
    <property type="match status" value="1"/>
</dbReference>
<dbReference type="Pfam" id="PF00549">
    <property type="entry name" value="Ligase_CoA"/>
    <property type="match status" value="1"/>
</dbReference>
<dbReference type="GO" id="GO:0006099">
    <property type="term" value="P:tricarboxylic acid cycle"/>
    <property type="evidence" value="ECO:0007669"/>
    <property type="project" value="TreeGrafter"/>
</dbReference>
<comment type="caution">
    <text evidence="2">The sequence shown here is derived from an EMBL/GenBank/DDBJ whole genome shotgun (WGS) entry which is preliminary data.</text>
</comment>
<dbReference type="AlphaFoldDB" id="W4LM37"/>
<accession>W4LM37</accession>
<gene>
    <name evidence="2" type="ORF">ETSY1_16710</name>
</gene>
<dbReference type="SUPFAM" id="SSF52210">
    <property type="entry name" value="Succinyl-CoA synthetase domains"/>
    <property type="match status" value="1"/>
</dbReference>
<evidence type="ECO:0000259" key="1">
    <source>
        <dbReference type="Pfam" id="PF00549"/>
    </source>
</evidence>